<evidence type="ECO:0000313" key="3">
    <source>
        <dbReference type="Proteomes" id="UP000249638"/>
    </source>
</evidence>
<dbReference type="InterPro" id="IPR044855">
    <property type="entry name" value="CoA-Trfase_III_dom3_sf"/>
</dbReference>
<proteinExistence type="predicted"/>
<dbReference type="Gene3D" id="3.30.1540.10">
    <property type="entry name" value="formyl-coa transferase, domain 3"/>
    <property type="match status" value="1"/>
</dbReference>
<keyword evidence="1" id="KW-0808">Transferase</keyword>
<evidence type="ECO:0000313" key="2">
    <source>
        <dbReference type="EMBL" id="PZX32378.1"/>
    </source>
</evidence>
<dbReference type="SUPFAM" id="SSF89796">
    <property type="entry name" value="CoA-transferase family III (CaiB/BaiF)"/>
    <property type="match status" value="1"/>
</dbReference>
<reference evidence="2" key="1">
    <citation type="submission" date="2018-06" db="EMBL/GenBank/DDBJ databases">
        <title>Genomic Encyclopedia of Type Strains, Phase IV (KMG-V): Genome sequencing to study the core and pangenomes of soil and plant-associated prokaryotes.</title>
        <authorList>
            <person name="Whitman W."/>
        </authorList>
    </citation>
    <scope>NUCLEOTIDE SEQUENCE [LARGE SCALE GENOMIC DNA]</scope>
    <source>
        <strain evidence="2">MLR2-44</strain>
    </source>
</reference>
<dbReference type="InterPro" id="IPR023606">
    <property type="entry name" value="CoA-Trfase_III_dom_1_sf"/>
</dbReference>
<dbReference type="InterPro" id="IPR050483">
    <property type="entry name" value="CoA-transferase_III_domain"/>
</dbReference>
<name>A0A2W7P8K1_9BURK</name>
<protein>
    <submittedName>
        <fullName evidence="2">Crotonobetainyl-CoA:carnitine CoA-transferase CaiB-like acyl-CoA transferase</fullName>
    </submittedName>
</protein>
<dbReference type="PANTHER" id="PTHR48207">
    <property type="entry name" value="SUCCINATE--HYDROXYMETHYLGLUTARATE COA-TRANSFERASE"/>
    <property type="match status" value="1"/>
</dbReference>
<dbReference type="AlphaFoldDB" id="A0A2W7P8K1"/>
<dbReference type="Pfam" id="PF02515">
    <property type="entry name" value="CoA_transf_3"/>
    <property type="match status" value="1"/>
</dbReference>
<dbReference type="PANTHER" id="PTHR48207:SF4">
    <property type="entry name" value="BLL6097 PROTEIN"/>
    <property type="match status" value="1"/>
</dbReference>
<dbReference type="EMBL" id="QKZN01000002">
    <property type="protein sequence ID" value="PZX32378.1"/>
    <property type="molecule type" value="Genomic_DNA"/>
</dbReference>
<dbReference type="Gene3D" id="3.40.50.10540">
    <property type="entry name" value="Crotonobetainyl-coa:carnitine coa-transferase, domain 1"/>
    <property type="match status" value="1"/>
</dbReference>
<keyword evidence="3" id="KW-1185">Reference proteome</keyword>
<dbReference type="InterPro" id="IPR003673">
    <property type="entry name" value="CoA-Trfase_fam_III"/>
</dbReference>
<comment type="caution">
    <text evidence="2">The sequence shown here is derived from an EMBL/GenBank/DDBJ whole genome shotgun (WGS) entry which is preliminary data.</text>
</comment>
<organism evidence="2 3">
    <name type="scientific">Cupriavidus phytorum</name>
    <dbReference type="NCBI Taxonomy" id="3024399"/>
    <lineage>
        <taxon>Bacteria</taxon>
        <taxon>Pseudomonadati</taxon>
        <taxon>Pseudomonadota</taxon>
        <taxon>Betaproteobacteria</taxon>
        <taxon>Burkholderiales</taxon>
        <taxon>Burkholderiaceae</taxon>
        <taxon>Cupriavidus</taxon>
    </lineage>
</organism>
<accession>A0A2W7P8K1</accession>
<gene>
    <name evidence="2" type="ORF">C7416_102553</name>
</gene>
<sequence length="410" mass="43677">MNLPLSKIKVLDVSQIMAGPFCCMLLGDMGADVIKVEAPGAGDQTRKSMGFRLKGDDSGGFLALNRNKRSVEIDLKNPAGLEAFYELVRGADVLVENNRPGVAARLKIDYAVLREINPRLVYASISGFGQTGPWSRRPGLDLIAQAMSGVMSVMGHPDAPPVKSSVPIADLGAGLFTAYGVLSALMGREHTGQGQYVDASLFETALGLSVWESAEYWGTGEVPVPIGSANRMSAPYQAVRAADRHFVIGAANPKLWAALCEVIGRPDLLADPRFTDNAARIRNRAALIPEIEAEFARKPAAQWVDALLAAGVPAAPIFTYDEALASEQAVARDMVLEIDHPVEGRVKALGFPVKLSGTPQQVRYPAPLLGQHTDEVLGEFGLDAATVTRLRAQGAFGAPARAQELERGAA</sequence>
<dbReference type="Proteomes" id="UP000249638">
    <property type="component" value="Unassembled WGS sequence"/>
</dbReference>
<dbReference type="GO" id="GO:0008410">
    <property type="term" value="F:CoA-transferase activity"/>
    <property type="evidence" value="ECO:0007669"/>
    <property type="project" value="TreeGrafter"/>
</dbReference>
<evidence type="ECO:0000256" key="1">
    <source>
        <dbReference type="ARBA" id="ARBA00022679"/>
    </source>
</evidence>